<dbReference type="GO" id="GO:0004519">
    <property type="term" value="F:endonuclease activity"/>
    <property type="evidence" value="ECO:0007669"/>
    <property type="project" value="UniProtKB-KW"/>
</dbReference>
<keyword evidence="2" id="KW-0255">Endonuclease</keyword>
<proteinExistence type="predicted"/>
<name>A0ABS6BXC7_9CLOT</name>
<keyword evidence="3" id="KW-1185">Reference proteome</keyword>
<dbReference type="EMBL" id="JAHLDV010000054">
    <property type="protein sequence ID" value="MBU3161257.1"/>
    <property type="molecule type" value="Genomic_DNA"/>
</dbReference>
<protein>
    <submittedName>
        <fullName evidence="2">HNH endonuclease</fullName>
    </submittedName>
</protein>
<dbReference type="Proteomes" id="UP000776252">
    <property type="component" value="Unassembled WGS sequence"/>
</dbReference>
<accession>A0ABS6BXC7</accession>
<gene>
    <name evidence="2" type="ORF">KPL37_16185</name>
</gene>
<reference evidence="2 3" key="1">
    <citation type="submission" date="2021-06" db="EMBL/GenBank/DDBJ databases">
        <title>Clostridia strains as spoilage organisms.</title>
        <authorList>
            <person name="Wambui J."/>
            <person name="Stephan R."/>
            <person name="Stevens M.J.A."/>
        </authorList>
    </citation>
    <scope>NUCLEOTIDE SEQUENCE [LARGE SCALE GENOMIC DNA]</scope>
    <source>
        <strain evidence="2 3">DSM 14204</strain>
    </source>
</reference>
<comment type="caution">
    <text evidence="2">The sequence shown here is derived from an EMBL/GenBank/DDBJ whole genome shotgun (WGS) entry which is preliminary data.</text>
</comment>
<evidence type="ECO:0000313" key="3">
    <source>
        <dbReference type="Proteomes" id="UP000776252"/>
    </source>
</evidence>
<feature type="domain" description="HNH nuclease" evidence="1">
    <location>
        <begin position="256"/>
        <end position="307"/>
    </location>
</feature>
<evidence type="ECO:0000259" key="1">
    <source>
        <dbReference type="Pfam" id="PF13395"/>
    </source>
</evidence>
<keyword evidence="2" id="KW-0378">Hydrolase</keyword>
<organism evidence="2 3">
    <name type="scientific">Clostridium frigoris</name>
    <dbReference type="NCBI Taxonomy" id="205327"/>
    <lineage>
        <taxon>Bacteria</taxon>
        <taxon>Bacillati</taxon>
        <taxon>Bacillota</taxon>
        <taxon>Clostridia</taxon>
        <taxon>Eubacteriales</taxon>
        <taxon>Clostridiaceae</taxon>
        <taxon>Clostridium</taxon>
    </lineage>
</organism>
<dbReference type="CDD" id="cd00085">
    <property type="entry name" value="HNHc"/>
    <property type="match status" value="1"/>
</dbReference>
<evidence type="ECO:0000313" key="2">
    <source>
        <dbReference type="EMBL" id="MBU3161257.1"/>
    </source>
</evidence>
<dbReference type="Pfam" id="PF13395">
    <property type="entry name" value="HNH_4"/>
    <property type="match status" value="1"/>
</dbReference>
<keyword evidence="2" id="KW-0540">Nuclease</keyword>
<sequence>MTGLKNFIKSEKDASIDLINIKEIVGCLPINNLIDSKIFSRLLDDDKMVASYKMYWLLGILEEVSIGNTEIEFKKLIARMIVSAWYPQQQFKLNFGFSDNLKKPIGYVAMRNEFPVNCNEKELLNFLYKSEDKELNKMMKELTYNVPYRLLSPFFKVAEFKNPLIVDLSQDSETCLYKIIKGEKDKIVINDCWITYLKENYRVIKAWIYYKLVCFLQKRNPNVPAIVFKLEAPKRRMLKEATDLWKQIISVNKLKDIYTGAEFSKAAFEEHGVLSIDHFIPWSFVLHDQMWNLVPTFKNVNSKKSDKLLLYDNYIDNFCSTQYKAFSYICEKKIKHSLEEYVDVLNLENPYEYFKHSTQESFSKNIKQCISPLYQIALNQGFQVLNKVI</sequence>
<dbReference type="InterPro" id="IPR003615">
    <property type="entry name" value="HNH_nuc"/>
</dbReference>